<evidence type="ECO:0000313" key="2">
    <source>
        <dbReference type="Proteomes" id="UP000799118"/>
    </source>
</evidence>
<keyword evidence="2" id="KW-1185">Reference proteome</keyword>
<dbReference type="AlphaFoldDB" id="A0A6A4GIQ8"/>
<accession>A0A6A4GIQ8</accession>
<protein>
    <recommendedName>
        <fullName evidence="3">ATP-dependent DNA helicase</fullName>
    </recommendedName>
</protein>
<sequence>MDFDWSKIAGPLWIQLTPPSQERTLSQIIGPIPDPPPLPAVIPAVSSTVVFPSTPHGGSSWKTRSEKTLSQTQLPLTLAWAITIHKSQGLNLDKATICLGEKDLYVWALKGLAFREAFGLGQLMFNNETPTRQMLQADESRRKELEFVLDDYGMDLSEFVFDEDE</sequence>
<dbReference type="OrthoDB" id="432234at2759"/>
<name>A0A6A4GIQ8_9AGAR</name>
<dbReference type="Proteomes" id="UP000799118">
    <property type="component" value="Unassembled WGS sequence"/>
</dbReference>
<evidence type="ECO:0008006" key="3">
    <source>
        <dbReference type="Google" id="ProtNLM"/>
    </source>
</evidence>
<gene>
    <name evidence="1" type="ORF">BT96DRAFT_1007229</name>
</gene>
<evidence type="ECO:0000313" key="1">
    <source>
        <dbReference type="EMBL" id="KAE9385243.1"/>
    </source>
</evidence>
<proteinExistence type="predicted"/>
<reference evidence="1" key="1">
    <citation type="journal article" date="2019" name="Environ. Microbiol.">
        <title>Fungal ecological strategies reflected in gene transcription - a case study of two litter decomposers.</title>
        <authorList>
            <person name="Barbi F."/>
            <person name="Kohler A."/>
            <person name="Barry K."/>
            <person name="Baskaran P."/>
            <person name="Daum C."/>
            <person name="Fauchery L."/>
            <person name="Ihrmark K."/>
            <person name="Kuo A."/>
            <person name="LaButti K."/>
            <person name="Lipzen A."/>
            <person name="Morin E."/>
            <person name="Grigoriev I.V."/>
            <person name="Henrissat B."/>
            <person name="Lindahl B."/>
            <person name="Martin F."/>
        </authorList>
    </citation>
    <scope>NUCLEOTIDE SEQUENCE</scope>
    <source>
        <strain evidence="1">JB14</strain>
    </source>
</reference>
<dbReference type="SUPFAM" id="SSF52540">
    <property type="entry name" value="P-loop containing nucleoside triphosphate hydrolases"/>
    <property type="match status" value="1"/>
</dbReference>
<dbReference type="InterPro" id="IPR027417">
    <property type="entry name" value="P-loop_NTPase"/>
</dbReference>
<organism evidence="1 2">
    <name type="scientific">Gymnopus androsaceus JB14</name>
    <dbReference type="NCBI Taxonomy" id="1447944"/>
    <lineage>
        <taxon>Eukaryota</taxon>
        <taxon>Fungi</taxon>
        <taxon>Dikarya</taxon>
        <taxon>Basidiomycota</taxon>
        <taxon>Agaricomycotina</taxon>
        <taxon>Agaricomycetes</taxon>
        <taxon>Agaricomycetidae</taxon>
        <taxon>Agaricales</taxon>
        <taxon>Marasmiineae</taxon>
        <taxon>Omphalotaceae</taxon>
        <taxon>Gymnopus</taxon>
    </lineage>
</organism>
<dbReference type="EMBL" id="ML770010">
    <property type="protein sequence ID" value="KAE9385243.1"/>
    <property type="molecule type" value="Genomic_DNA"/>
</dbReference>
<dbReference type="Gene3D" id="3.40.50.300">
    <property type="entry name" value="P-loop containing nucleotide triphosphate hydrolases"/>
    <property type="match status" value="1"/>
</dbReference>